<organism evidence="3 4">
    <name type="scientific">Dokdonella soli</name>
    <dbReference type="NCBI Taxonomy" id="529810"/>
    <lineage>
        <taxon>Bacteria</taxon>
        <taxon>Pseudomonadati</taxon>
        <taxon>Pseudomonadota</taxon>
        <taxon>Gammaproteobacteria</taxon>
        <taxon>Lysobacterales</taxon>
        <taxon>Rhodanobacteraceae</taxon>
        <taxon>Dokdonella</taxon>
    </lineage>
</organism>
<feature type="region of interest" description="Disordered" evidence="1">
    <location>
        <begin position="1"/>
        <end position="24"/>
    </location>
</feature>
<keyword evidence="2" id="KW-0472">Membrane</keyword>
<dbReference type="EMBL" id="BAAAEU010000006">
    <property type="protein sequence ID" value="GAA0710382.1"/>
    <property type="molecule type" value="Genomic_DNA"/>
</dbReference>
<evidence type="ECO:0008006" key="5">
    <source>
        <dbReference type="Google" id="ProtNLM"/>
    </source>
</evidence>
<dbReference type="Proteomes" id="UP001501523">
    <property type="component" value="Unassembled WGS sequence"/>
</dbReference>
<name>A0ABP3TN04_9GAMM</name>
<reference evidence="4" key="1">
    <citation type="journal article" date="2019" name="Int. J. Syst. Evol. Microbiol.">
        <title>The Global Catalogue of Microorganisms (GCM) 10K type strain sequencing project: providing services to taxonomists for standard genome sequencing and annotation.</title>
        <authorList>
            <consortium name="The Broad Institute Genomics Platform"/>
            <consortium name="The Broad Institute Genome Sequencing Center for Infectious Disease"/>
            <person name="Wu L."/>
            <person name="Ma J."/>
        </authorList>
    </citation>
    <scope>NUCLEOTIDE SEQUENCE [LARGE SCALE GENOMIC DNA]</scope>
    <source>
        <strain evidence="4">JCM 15421</strain>
    </source>
</reference>
<sequence>MSEDDKSKVQEPSAIDSRDRGLPNGYRQGLITAITVLLGFSLTFLRFWGFEASGAWSWRSVVATAPLVAAIALQIVALLRSLRLEDDTPAEYRRTIHWFIASAVVLLFGLLLAGIETAIW</sequence>
<evidence type="ECO:0000256" key="1">
    <source>
        <dbReference type="SAM" id="MobiDB-lite"/>
    </source>
</evidence>
<keyword evidence="2" id="KW-0812">Transmembrane</keyword>
<evidence type="ECO:0000313" key="4">
    <source>
        <dbReference type="Proteomes" id="UP001501523"/>
    </source>
</evidence>
<feature type="transmembrane region" description="Helical" evidence="2">
    <location>
        <begin position="99"/>
        <end position="119"/>
    </location>
</feature>
<dbReference type="RefSeq" id="WP_343788099.1">
    <property type="nucleotide sequence ID" value="NZ_BAAAEU010000006.1"/>
</dbReference>
<evidence type="ECO:0000256" key="2">
    <source>
        <dbReference type="SAM" id="Phobius"/>
    </source>
</evidence>
<gene>
    <name evidence="3" type="ORF">GCM10009105_11490</name>
</gene>
<keyword evidence="2" id="KW-1133">Transmembrane helix</keyword>
<evidence type="ECO:0000313" key="3">
    <source>
        <dbReference type="EMBL" id="GAA0710382.1"/>
    </source>
</evidence>
<keyword evidence="4" id="KW-1185">Reference proteome</keyword>
<protein>
    <recommendedName>
        <fullName evidence="5">DUF202 domain-containing protein</fullName>
    </recommendedName>
</protein>
<comment type="caution">
    <text evidence="3">The sequence shown here is derived from an EMBL/GenBank/DDBJ whole genome shotgun (WGS) entry which is preliminary data.</text>
</comment>
<feature type="transmembrane region" description="Helical" evidence="2">
    <location>
        <begin position="30"/>
        <end position="50"/>
    </location>
</feature>
<feature type="transmembrane region" description="Helical" evidence="2">
    <location>
        <begin position="56"/>
        <end position="79"/>
    </location>
</feature>
<accession>A0ABP3TN04</accession>
<proteinExistence type="predicted"/>